<proteinExistence type="predicted"/>
<accession>A0A1X7T5F2</accession>
<dbReference type="AlphaFoldDB" id="A0A1X7T5F2"/>
<sequence>MSYIVWSFIISYSCSVDMMNGLDTSTLVTVVTSTNKPNDPLYAKLKDANEPSVHTFNNSYSKILKVNGVGNTSSFSSIDCSTSSCPHCLCGISHCSNKYNYVLNEHQDYQALFERCVKFLLKVEVCSVGQQCSAASTWRCLGSLVVTTASDAKSTTYKKNITRLY</sequence>
<dbReference type="EnsemblMetazoa" id="Aqu2.1.09731_001">
    <property type="protein sequence ID" value="Aqu2.1.09731_001"/>
    <property type="gene ID" value="Aqu2.1.09731"/>
</dbReference>
<evidence type="ECO:0000313" key="1">
    <source>
        <dbReference type="EnsemblMetazoa" id="Aqu2.1.09731_001"/>
    </source>
</evidence>
<protein>
    <submittedName>
        <fullName evidence="1">Uncharacterized protein</fullName>
    </submittedName>
</protein>
<reference evidence="1" key="1">
    <citation type="submission" date="2017-05" db="UniProtKB">
        <authorList>
            <consortium name="EnsemblMetazoa"/>
        </authorList>
    </citation>
    <scope>IDENTIFICATION</scope>
</reference>
<name>A0A1X7T5F2_AMPQE</name>
<dbReference type="InParanoid" id="A0A1X7T5F2"/>
<organism evidence="1">
    <name type="scientific">Amphimedon queenslandica</name>
    <name type="common">Sponge</name>
    <dbReference type="NCBI Taxonomy" id="400682"/>
    <lineage>
        <taxon>Eukaryota</taxon>
        <taxon>Metazoa</taxon>
        <taxon>Porifera</taxon>
        <taxon>Demospongiae</taxon>
        <taxon>Heteroscleromorpha</taxon>
        <taxon>Haplosclerida</taxon>
        <taxon>Niphatidae</taxon>
        <taxon>Amphimedon</taxon>
    </lineage>
</organism>